<accession>A0A172UML6</accession>
<evidence type="ECO:0000256" key="1">
    <source>
        <dbReference type="SAM" id="MobiDB-lite"/>
    </source>
</evidence>
<feature type="compositionally biased region" description="Low complexity" evidence="1">
    <location>
        <begin position="38"/>
        <end position="60"/>
    </location>
</feature>
<name>A0A172UML6_9MYCO</name>
<dbReference type="Pfam" id="PF17963">
    <property type="entry name" value="Big_9"/>
    <property type="match status" value="1"/>
</dbReference>
<dbReference type="EMBL" id="CP015596">
    <property type="protein sequence ID" value="ANE80301.1"/>
    <property type="molecule type" value="Genomic_DNA"/>
</dbReference>
<organism evidence="2 3">
    <name type="scientific">Mycobacterium adipatum</name>
    <dbReference type="NCBI Taxonomy" id="1682113"/>
    <lineage>
        <taxon>Bacteria</taxon>
        <taxon>Bacillati</taxon>
        <taxon>Actinomycetota</taxon>
        <taxon>Actinomycetes</taxon>
        <taxon>Mycobacteriales</taxon>
        <taxon>Mycobacteriaceae</taxon>
        <taxon>Mycobacterium</taxon>
    </lineage>
</organism>
<keyword evidence="3" id="KW-1185">Reference proteome</keyword>
<evidence type="ECO:0000313" key="2">
    <source>
        <dbReference type="EMBL" id="ANE80301.1"/>
    </source>
</evidence>
<protein>
    <submittedName>
        <fullName evidence="2">Uncharacterized protein</fullName>
    </submittedName>
</protein>
<dbReference type="Proteomes" id="UP000077143">
    <property type="component" value="Chromosome"/>
</dbReference>
<dbReference type="RefSeq" id="WP_067996249.1">
    <property type="nucleotide sequence ID" value="NZ_CP015596.1"/>
</dbReference>
<sequence>MAGKHRTETSPPAVAVWLGTGAIALGIGAALTTGTAVASADTGDTGGTKSSSQSSGVSAGPTAKRTAPRSVATARTHRTPSPKADTTEDDATDLAPSARSLTATARTSATAAATFDPFAALEKAFRKTFINTAPTNAGSSGPVRNDDGTFTGQVIATDVDDDPLNYSIGYTGPSGGTATVAADGTWTYTPGAELATNGGRDSFVIRIVEANAGTHLHGLNEFTALLFDPLYQLLNYFIPQNRFKFPKYNPQTYAYTEHYVGVTVPPGA</sequence>
<dbReference type="OrthoDB" id="4455781at2"/>
<proteinExistence type="predicted"/>
<dbReference type="STRING" id="1682113.A7U43_14155"/>
<dbReference type="KEGG" id="madi:A7U43_14155"/>
<reference evidence="2 3" key="1">
    <citation type="submission" date="2016-05" db="EMBL/GenBank/DDBJ databases">
        <title>Complete genome sequence of a phthalic acid esters degrading Mycobacterium sp. YC-RL4.</title>
        <authorList>
            <person name="Ren L."/>
            <person name="Fan S."/>
            <person name="Ruth N."/>
            <person name="Jia Y."/>
            <person name="Wang J."/>
            <person name="Qiao C."/>
        </authorList>
    </citation>
    <scope>NUCLEOTIDE SEQUENCE [LARGE SCALE GENOMIC DNA]</scope>
    <source>
        <strain evidence="2 3">YC-RL4</strain>
    </source>
</reference>
<dbReference type="AlphaFoldDB" id="A0A172UML6"/>
<evidence type="ECO:0000313" key="3">
    <source>
        <dbReference type="Proteomes" id="UP000077143"/>
    </source>
</evidence>
<feature type="region of interest" description="Disordered" evidence="1">
    <location>
        <begin position="38"/>
        <end position="96"/>
    </location>
</feature>
<gene>
    <name evidence="2" type="ORF">A7U43_14155</name>
</gene>